<reference evidence="1" key="2">
    <citation type="submission" date="2020-05" db="UniProtKB">
        <authorList>
            <consortium name="EnsemblMetazoa"/>
        </authorList>
    </citation>
    <scope>IDENTIFICATION</scope>
    <source>
        <strain evidence="1">Epiroticus2</strain>
    </source>
</reference>
<accession>A0A182PH91</accession>
<reference evidence="2" key="1">
    <citation type="submission" date="2013-03" db="EMBL/GenBank/DDBJ databases">
        <title>The Genome Sequence of Anopheles epiroticus epiroticus2.</title>
        <authorList>
            <consortium name="The Broad Institute Genomics Platform"/>
            <person name="Neafsey D.E."/>
            <person name="Howell P."/>
            <person name="Walker B."/>
            <person name="Young S.K."/>
            <person name="Zeng Q."/>
            <person name="Gargeya S."/>
            <person name="Fitzgerald M."/>
            <person name="Haas B."/>
            <person name="Abouelleil A."/>
            <person name="Allen A.W."/>
            <person name="Alvarado L."/>
            <person name="Arachchi H.M."/>
            <person name="Berlin A.M."/>
            <person name="Chapman S.B."/>
            <person name="Gainer-Dewar J."/>
            <person name="Goldberg J."/>
            <person name="Griggs A."/>
            <person name="Gujja S."/>
            <person name="Hansen M."/>
            <person name="Howarth C."/>
            <person name="Imamovic A."/>
            <person name="Ireland A."/>
            <person name="Larimer J."/>
            <person name="McCowan C."/>
            <person name="Murphy C."/>
            <person name="Pearson M."/>
            <person name="Poon T.W."/>
            <person name="Priest M."/>
            <person name="Roberts A."/>
            <person name="Saif S."/>
            <person name="Shea T."/>
            <person name="Sisk P."/>
            <person name="Sykes S."/>
            <person name="Wortman J."/>
            <person name="Nusbaum C."/>
            <person name="Birren B."/>
        </authorList>
    </citation>
    <scope>NUCLEOTIDE SEQUENCE [LARGE SCALE GENOMIC DNA]</scope>
    <source>
        <strain evidence="2">Epiroticus2</strain>
    </source>
</reference>
<dbReference type="VEuPathDB" id="VectorBase:AEPI006300"/>
<name>A0A182PH91_9DIPT</name>
<evidence type="ECO:0000313" key="2">
    <source>
        <dbReference type="Proteomes" id="UP000075885"/>
    </source>
</evidence>
<dbReference type="EnsemblMetazoa" id="AEPI006300-RA">
    <property type="protein sequence ID" value="AEPI006300-PA"/>
    <property type="gene ID" value="AEPI006300"/>
</dbReference>
<organism evidence="1 2">
    <name type="scientific">Anopheles epiroticus</name>
    <dbReference type="NCBI Taxonomy" id="199890"/>
    <lineage>
        <taxon>Eukaryota</taxon>
        <taxon>Metazoa</taxon>
        <taxon>Ecdysozoa</taxon>
        <taxon>Arthropoda</taxon>
        <taxon>Hexapoda</taxon>
        <taxon>Insecta</taxon>
        <taxon>Pterygota</taxon>
        <taxon>Neoptera</taxon>
        <taxon>Endopterygota</taxon>
        <taxon>Diptera</taxon>
        <taxon>Nematocera</taxon>
        <taxon>Culicoidea</taxon>
        <taxon>Culicidae</taxon>
        <taxon>Anophelinae</taxon>
        <taxon>Anopheles</taxon>
    </lineage>
</organism>
<sequence>MASWVSSVMAMMMVMVMRWSVEFRSRFNIRSVMVMAMVSPVTMTMSMPAMLSGESNMPIGGQFEYLINATHLLKRYLEQHCLVKLALYRLGLEPKVPLLHAFDMGRLRGTVEPLPLIEERELRVAEMAQQQLTQRLVRHVLRSCRMTDQSQLSVRLLADRTDQRRHAGLSSDTVGLAELVQNLLIDFPIVPVDVKLWHYGHLHCSSRCTAHFTLQRTLLVHRQLQRKLQREALVLFAQPIHDHAAAQPSHKLIQQNCLQILAEPTVHGQFLQPSVPHRHRFTLLLARVVERRPLAEHSHLGAVLLAQQLAQLLEGAALGQHRMAKVAQRLVRIAANDRDEQGRPFALRYVIHFEELLQPLLVHVPIVYEAVKLRNRTDHRLTDHLFESLVCRKNGAKKTLCLQPTGSSTKPFRLVTKNVYSPICCLYGEGSPLLLGIMLLQRFIFLAQPIQNLSRSQSGDEFVQQNRLQVRAKLTVYGQFLEPTVPLGHVLSDVLRGVVEVCPLAEDCYLWAELFAEQLTQLLERAILRQGRVAQVPQALVCLAADAANQKGASLFRHDFVHLEELL</sequence>
<keyword evidence="2" id="KW-1185">Reference proteome</keyword>
<evidence type="ECO:0000313" key="1">
    <source>
        <dbReference type="EnsemblMetazoa" id="AEPI006300-PA"/>
    </source>
</evidence>
<proteinExistence type="predicted"/>
<dbReference type="Proteomes" id="UP000075885">
    <property type="component" value="Unassembled WGS sequence"/>
</dbReference>
<dbReference type="AlphaFoldDB" id="A0A182PH91"/>
<protein>
    <submittedName>
        <fullName evidence="1">Uncharacterized protein</fullName>
    </submittedName>
</protein>